<accession>A0AAD4QYW1</accession>
<protein>
    <submittedName>
        <fullName evidence="2">Uncharacterized protein</fullName>
    </submittedName>
</protein>
<keyword evidence="1" id="KW-1133">Transmembrane helix</keyword>
<gene>
    <name evidence="2" type="ORF">DdX_10700</name>
</gene>
<evidence type="ECO:0000313" key="2">
    <source>
        <dbReference type="EMBL" id="KAI1710342.1"/>
    </source>
</evidence>
<name>A0AAD4QYW1_9BILA</name>
<evidence type="ECO:0000256" key="1">
    <source>
        <dbReference type="SAM" id="Phobius"/>
    </source>
</evidence>
<dbReference type="Proteomes" id="UP001201812">
    <property type="component" value="Unassembled WGS sequence"/>
</dbReference>
<evidence type="ECO:0000313" key="3">
    <source>
        <dbReference type="Proteomes" id="UP001201812"/>
    </source>
</evidence>
<reference evidence="2" key="1">
    <citation type="submission" date="2022-01" db="EMBL/GenBank/DDBJ databases">
        <title>Genome Sequence Resource for Two Populations of Ditylenchus destructor, the Migratory Endoparasitic Phytonematode.</title>
        <authorList>
            <person name="Zhang H."/>
            <person name="Lin R."/>
            <person name="Xie B."/>
        </authorList>
    </citation>
    <scope>NUCLEOTIDE SEQUENCE</scope>
    <source>
        <strain evidence="2">BazhouSP</strain>
    </source>
</reference>
<sequence length="173" mass="19191">MELHKSLSEKSDDRDCEQYKFHRTAPAASPHGGAPGLPGFSGSHKSRYSQMFPTRPVPIVLSRRDEAIDVSHARIRAPTRNLPFHVTHVTHGCHVFTLSEKTASRDECLRKNNVGNGESARLGQCISVLSLCGGQCFGVAVAWHSFLHYVSVILWIGWVVDSLGGLLRERYAR</sequence>
<keyword evidence="3" id="KW-1185">Reference proteome</keyword>
<proteinExistence type="predicted"/>
<dbReference type="EMBL" id="JAKKPZ010000026">
    <property type="protein sequence ID" value="KAI1710342.1"/>
    <property type="molecule type" value="Genomic_DNA"/>
</dbReference>
<organism evidence="2 3">
    <name type="scientific">Ditylenchus destructor</name>
    <dbReference type="NCBI Taxonomy" id="166010"/>
    <lineage>
        <taxon>Eukaryota</taxon>
        <taxon>Metazoa</taxon>
        <taxon>Ecdysozoa</taxon>
        <taxon>Nematoda</taxon>
        <taxon>Chromadorea</taxon>
        <taxon>Rhabditida</taxon>
        <taxon>Tylenchina</taxon>
        <taxon>Tylenchomorpha</taxon>
        <taxon>Sphaerularioidea</taxon>
        <taxon>Anguinidae</taxon>
        <taxon>Anguininae</taxon>
        <taxon>Ditylenchus</taxon>
    </lineage>
</organism>
<keyword evidence="1" id="KW-0472">Membrane</keyword>
<dbReference type="AlphaFoldDB" id="A0AAD4QYW1"/>
<keyword evidence="1" id="KW-0812">Transmembrane</keyword>
<feature type="transmembrane region" description="Helical" evidence="1">
    <location>
        <begin position="146"/>
        <end position="167"/>
    </location>
</feature>
<comment type="caution">
    <text evidence="2">The sequence shown here is derived from an EMBL/GenBank/DDBJ whole genome shotgun (WGS) entry which is preliminary data.</text>
</comment>